<name>A0A9P8P4X5_9ASCO</name>
<dbReference type="AlphaFoldDB" id="A0A9P8P4X5"/>
<accession>A0A9P8P4X5</accession>
<dbReference type="GeneID" id="70235715"/>
<proteinExistence type="predicted"/>
<reference evidence="1" key="2">
    <citation type="submission" date="2021-01" db="EMBL/GenBank/DDBJ databases">
        <authorList>
            <person name="Schikora-Tamarit M.A."/>
        </authorList>
    </citation>
    <scope>NUCLEOTIDE SEQUENCE</scope>
    <source>
        <strain evidence="1">CBS6075</strain>
    </source>
</reference>
<organism evidence="1 2">
    <name type="scientific">Ogataea philodendri</name>
    <dbReference type="NCBI Taxonomy" id="1378263"/>
    <lineage>
        <taxon>Eukaryota</taxon>
        <taxon>Fungi</taxon>
        <taxon>Dikarya</taxon>
        <taxon>Ascomycota</taxon>
        <taxon>Saccharomycotina</taxon>
        <taxon>Pichiomycetes</taxon>
        <taxon>Pichiales</taxon>
        <taxon>Pichiaceae</taxon>
        <taxon>Ogataea</taxon>
    </lineage>
</organism>
<dbReference type="Proteomes" id="UP000769157">
    <property type="component" value="Unassembled WGS sequence"/>
</dbReference>
<reference evidence="1" key="1">
    <citation type="journal article" date="2021" name="Open Biol.">
        <title>Shared evolutionary footprints suggest mitochondrial oxidative damage underlies multiple complex I losses in fungi.</title>
        <authorList>
            <person name="Schikora-Tamarit M.A."/>
            <person name="Marcet-Houben M."/>
            <person name="Nosek J."/>
            <person name="Gabaldon T."/>
        </authorList>
    </citation>
    <scope>NUCLEOTIDE SEQUENCE</scope>
    <source>
        <strain evidence="1">CBS6075</strain>
    </source>
</reference>
<keyword evidence="2" id="KW-1185">Reference proteome</keyword>
<comment type="caution">
    <text evidence="1">The sequence shown here is derived from an EMBL/GenBank/DDBJ whole genome shotgun (WGS) entry which is preliminary data.</text>
</comment>
<protein>
    <submittedName>
        <fullName evidence="1">Uncharacterized protein</fullName>
    </submittedName>
</protein>
<evidence type="ECO:0000313" key="2">
    <source>
        <dbReference type="Proteomes" id="UP000769157"/>
    </source>
</evidence>
<sequence>MELTSMWYLVRSWISLSVSYKDKNSEMHTQMKVVRSGSWNCLLTSVTWALISASLLNISVFWSPPIMLSSGPRRPLISLNLPRSFSKVEGNCKNRNVWPVGAVSNTIVSYLITEESSFFWFLMCLRTSMNENASSIPGIEPVTSLIIPFNGSFWSKPVPFEATNSSSDEEGSISIQDRFEIPSTTRASLPNFWSNASDKL</sequence>
<evidence type="ECO:0000313" key="1">
    <source>
        <dbReference type="EMBL" id="KAH3665563.1"/>
    </source>
</evidence>
<dbReference type="EMBL" id="JAEUBE010000295">
    <property type="protein sequence ID" value="KAH3665563.1"/>
    <property type="molecule type" value="Genomic_DNA"/>
</dbReference>
<dbReference type="RefSeq" id="XP_046060767.1">
    <property type="nucleotide sequence ID" value="XM_046204755.1"/>
</dbReference>
<gene>
    <name evidence="1" type="ORF">OGAPHI_003750</name>
</gene>